<organism evidence="1 2">
    <name type="scientific">Castilleja foliolosa</name>
    <dbReference type="NCBI Taxonomy" id="1961234"/>
    <lineage>
        <taxon>Eukaryota</taxon>
        <taxon>Viridiplantae</taxon>
        <taxon>Streptophyta</taxon>
        <taxon>Embryophyta</taxon>
        <taxon>Tracheophyta</taxon>
        <taxon>Spermatophyta</taxon>
        <taxon>Magnoliopsida</taxon>
        <taxon>eudicotyledons</taxon>
        <taxon>Gunneridae</taxon>
        <taxon>Pentapetalae</taxon>
        <taxon>asterids</taxon>
        <taxon>lamiids</taxon>
        <taxon>Lamiales</taxon>
        <taxon>Orobanchaceae</taxon>
        <taxon>Pedicularideae</taxon>
        <taxon>Castillejinae</taxon>
        <taxon>Castilleja</taxon>
    </lineage>
</organism>
<name>A0ABD3D332_9LAMI</name>
<proteinExistence type="predicted"/>
<reference evidence="2" key="1">
    <citation type="journal article" date="2024" name="IScience">
        <title>Strigolactones Initiate the Formation of Haustorium-like Structures in Castilleja.</title>
        <authorList>
            <person name="Buerger M."/>
            <person name="Peterson D."/>
            <person name="Chory J."/>
        </authorList>
    </citation>
    <scope>NUCLEOTIDE SEQUENCE [LARGE SCALE GENOMIC DNA]</scope>
</reference>
<comment type="caution">
    <text evidence="1">The sequence shown here is derived from an EMBL/GenBank/DDBJ whole genome shotgun (WGS) entry which is preliminary data.</text>
</comment>
<protein>
    <submittedName>
        <fullName evidence="1">Uncharacterized protein</fullName>
    </submittedName>
</protein>
<accession>A0ABD3D332</accession>
<dbReference type="AlphaFoldDB" id="A0ABD3D332"/>
<gene>
    <name evidence="1" type="ORF">CASFOL_019769</name>
</gene>
<evidence type="ECO:0000313" key="2">
    <source>
        <dbReference type="Proteomes" id="UP001632038"/>
    </source>
</evidence>
<dbReference type="EMBL" id="JAVIJP010000027">
    <property type="protein sequence ID" value="KAL3635222.1"/>
    <property type="molecule type" value="Genomic_DNA"/>
</dbReference>
<dbReference type="Proteomes" id="UP001632038">
    <property type="component" value="Unassembled WGS sequence"/>
</dbReference>
<keyword evidence="2" id="KW-1185">Reference proteome</keyword>
<evidence type="ECO:0000313" key="1">
    <source>
        <dbReference type="EMBL" id="KAL3635222.1"/>
    </source>
</evidence>
<sequence length="78" mass="9065">MSNRSVGQAEGMRYQMDPLPQHYYSCASSRQSRGNGLVHCDECGHYFDRRMADRNVRLEMSPSVLSCPLRNRGERRTR</sequence>